<gene>
    <name evidence="2" type="primary">mlaD</name>
    <name evidence="2" type="ORF">AAIA72_06285</name>
</gene>
<evidence type="ECO:0000313" key="2">
    <source>
        <dbReference type="EMBL" id="XDT73574.1"/>
    </source>
</evidence>
<organism evidence="2">
    <name type="scientific">Thermohahella caldifontis</name>
    <dbReference type="NCBI Taxonomy" id="3142973"/>
    <lineage>
        <taxon>Bacteria</taxon>
        <taxon>Pseudomonadati</taxon>
        <taxon>Pseudomonadota</taxon>
        <taxon>Gammaproteobacteria</taxon>
        <taxon>Oceanospirillales</taxon>
        <taxon>Hahellaceae</taxon>
        <taxon>Thermohahella</taxon>
    </lineage>
</organism>
<dbReference type="AlphaFoldDB" id="A0AB39UZ85"/>
<name>A0AB39UZ85_9GAMM</name>
<dbReference type="NCBIfam" id="TIGR04430">
    <property type="entry name" value="OM_asym_MlaD"/>
    <property type="match status" value="1"/>
</dbReference>
<dbReference type="PANTHER" id="PTHR33371">
    <property type="entry name" value="INTERMEMBRANE PHOSPHOLIPID TRANSPORT SYSTEM BINDING PROTEIN MLAD-RELATED"/>
    <property type="match status" value="1"/>
</dbReference>
<dbReference type="PANTHER" id="PTHR33371:SF4">
    <property type="entry name" value="INTERMEMBRANE PHOSPHOLIPID TRANSPORT SYSTEM BINDING PROTEIN MLAD"/>
    <property type="match status" value="1"/>
</dbReference>
<dbReference type="InterPro" id="IPR003399">
    <property type="entry name" value="Mce/MlaD"/>
</dbReference>
<protein>
    <submittedName>
        <fullName evidence="2">Outer membrane lipid asymmetry maintenance protein MlaD</fullName>
    </submittedName>
</protein>
<dbReference type="GO" id="GO:0005543">
    <property type="term" value="F:phospholipid binding"/>
    <property type="evidence" value="ECO:0007669"/>
    <property type="project" value="TreeGrafter"/>
</dbReference>
<dbReference type="InterPro" id="IPR052336">
    <property type="entry name" value="MlaD_Phospholipid_Transporter"/>
</dbReference>
<dbReference type="RefSeq" id="WP_369602560.1">
    <property type="nucleotide sequence ID" value="NZ_CP154858.1"/>
</dbReference>
<accession>A0AB39UZ85</accession>
<reference evidence="2" key="1">
    <citation type="submission" date="2024-05" db="EMBL/GenBank/DDBJ databases">
        <title>Genome sequencing of novel strain.</title>
        <authorList>
            <person name="Ganbat D."/>
            <person name="Ganbat S."/>
            <person name="Lee S.-J."/>
        </authorList>
    </citation>
    <scope>NUCLEOTIDE SEQUENCE</scope>
    <source>
        <strain evidence="2">SMD15-11</strain>
    </source>
</reference>
<sequence>MFNRKIEIAVGLFVVLGVWALFFLALQVSGITFNDDRPTYRLYAQFNDIGGLNTRSRVTLAGVTVGQVRDIRLDPKTLMAEVEMAIFKDVNYIPADSAISIRTAGLLGENYLSISVGGDIEVLQDGDSFESTSGALNIESLVNQFVSGQK</sequence>
<feature type="domain" description="Mce/MlaD" evidence="1">
    <location>
        <begin position="38"/>
        <end position="116"/>
    </location>
</feature>
<dbReference type="Pfam" id="PF02470">
    <property type="entry name" value="MlaD"/>
    <property type="match status" value="1"/>
</dbReference>
<dbReference type="KEGG" id="tcd:AAIA72_06285"/>
<dbReference type="GO" id="GO:0005548">
    <property type="term" value="F:phospholipid transporter activity"/>
    <property type="evidence" value="ECO:0007669"/>
    <property type="project" value="TreeGrafter"/>
</dbReference>
<evidence type="ECO:0000259" key="1">
    <source>
        <dbReference type="Pfam" id="PF02470"/>
    </source>
</evidence>
<dbReference type="InterPro" id="IPR030970">
    <property type="entry name" value="ABC_MlaD"/>
</dbReference>
<dbReference type="EMBL" id="CP154858">
    <property type="protein sequence ID" value="XDT73574.1"/>
    <property type="molecule type" value="Genomic_DNA"/>
</dbReference>
<proteinExistence type="predicted"/>